<accession>M1Z0P3</accession>
<dbReference type="GO" id="GO:0009279">
    <property type="term" value="C:cell outer membrane"/>
    <property type="evidence" value="ECO:0007669"/>
    <property type="project" value="UniProtKB-SubCell"/>
</dbReference>
<dbReference type="Gene3D" id="1.20.1600.10">
    <property type="entry name" value="Outer membrane efflux proteins (OEP)"/>
    <property type="match status" value="1"/>
</dbReference>
<dbReference type="EMBL" id="CAQJ01000081">
    <property type="protein sequence ID" value="CCQ91548.1"/>
    <property type="molecule type" value="Genomic_DNA"/>
</dbReference>
<dbReference type="InterPro" id="IPR051906">
    <property type="entry name" value="TolC-like"/>
</dbReference>
<dbReference type="SUPFAM" id="SSF56954">
    <property type="entry name" value="Outer membrane efflux proteins (OEP)"/>
    <property type="match status" value="1"/>
</dbReference>
<sequence>MLMLMRGVYSVRVVMMAIQILIFLPAIVQAESSLLGSENRFRLQAGLHLSETQEIQGTNAGDSGNIEGSPQPATEDSATKKPDIVLSNVLQLSLTDVIQTTLTNNVAIAVQEYNSRIQRQNIINNEATFDPSVNAEVRAQDDTVPIASAFANPPISKTDQQRWKVGLNQKLTFGTEYEFFYEGIRDGTNSLFAGLNPQYTTRFEVNLTQPLLKNFGQDVNKSNIYIARNNLSISQYDFKNQVIDILTSAENVYWDLVFSQEDLKVKQQSVQRARDLEQRVKAQVEVGTMAPLEILQAQAEVASREEAVINAEKLIKDNEDNLKNILNIAFDSEKGTKNIQPLDAPQYDPQAKIDLNHAISQALRQRPDYLSKKKELDTRNIQVEFNENQTYPTLDLVASYGLNGITGDARPVGLGGAPRISQFGGTFGRGMERALSTDFDSWTAGVVFSYPLGNRAAESQLTAAKLEVAKLLLDIKDLEKTIIIEVREAVRQLETDIKRVQAARVARHLAEETLNAELKKFEVGLSTSFQVLEFQTDLAEEQSKELLAIIDFNKSRINFRKVIASTLDHHRIELAEEQKP</sequence>
<keyword evidence="5" id="KW-0812">Transmembrane</keyword>
<name>M1Z0P3_NITG3</name>
<evidence type="ECO:0000256" key="5">
    <source>
        <dbReference type="ARBA" id="ARBA00022692"/>
    </source>
</evidence>
<protein>
    <recommendedName>
        <fullName evidence="12">Outer membrane efflux protein</fullName>
    </recommendedName>
</protein>
<feature type="region of interest" description="Disordered" evidence="9">
    <location>
        <begin position="56"/>
        <end position="80"/>
    </location>
</feature>
<dbReference type="PANTHER" id="PTHR30026:SF23">
    <property type="entry name" value="TO APRF-PUTATIVE OUTER MEMBRANE EFFLUX PROTEIN OR SECRETED ALKALINE PHOSPHATASE-RELATED"/>
    <property type="match status" value="1"/>
</dbReference>
<dbReference type="AlphaFoldDB" id="M1Z0P3"/>
<organism evidence="10 11">
    <name type="scientific">Nitrospina gracilis (strain 3/211)</name>
    <dbReference type="NCBI Taxonomy" id="1266370"/>
    <lineage>
        <taxon>Bacteria</taxon>
        <taxon>Pseudomonadati</taxon>
        <taxon>Nitrospinota/Tectimicrobiota group</taxon>
        <taxon>Nitrospinota</taxon>
        <taxon>Nitrospinia</taxon>
        <taxon>Nitrospinales</taxon>
        <taxon>Nitrospinaceae</taxon>
        <taxon>Nitrospina</taxon>
    </lineage>
</organism>
<dbReference type="GO" id="GO:0015562">
    <property type="term" value="F:efflux transmembrane transporter activity"/>
    <property type="evidence" value="ECO:0007669"/>
    <property type="project" value="InterPro"/>
</dbReference>
<evidence type="ECO:0000313" key="10">
    <source>
        <dbReference type="EMBL" id="CCQ91548.1"/>
    </source>
</evidence>
<keyword evidence="6" id="KW-0472">Membrane</keyword>
<evidence type="ECO:0000256" key="3">
    <source>
        <dbReference type="ARBA" id="ARBA00022448"/>
    </source>
</evidence>
<comment type="similarity">
    <text evidence="2">Belongs to the outer membrane factor (OMF) (TC 1.B.17) family.</text>
</comment>
<evidence type="ECO:0000256" key="4">
    <source>
        <dbReference type="ARBA" id="ARBA00022452"/>
    </source>
</evidence>
<dbReference type="InParanoid" id="M1Z0P3"/>
<evidence type="ECO:0000313" key="11">
    <source>
        <dbReference type="Proteomes" id="UP000011704"/>
    </source>
</evidence>
<evidence type="ECO:0000256" key="6">
    <source>
        <dbReference type="ARBA" id="ARBA00023136"/>
    </source>
</evidence>
<keyword evidence="8" id="KW-0175">Coiled coil</keyword>
<gene>
    <name evidence="10" type="ORF">NITGR_730006</name>
</gene>
<dbReference type="STRING" id="1266370.NITGR_730006"/>
<keyword evidence="3" id="KW-0813">Transport</keyword>
<reference evidence="10 11" key="1">
    <citation type="journal article" date="2013" name="Front. Microbiol.">
        <title>The genome of Nitrospina gracilis illuminates the metabolism and evolution of the major marine nitrite oxidizer.</title>
        <authorList>
            <person name="Luecker S."/>
            <person name="Nowka B."/>
            <person name="Rattei T."/>
            <person name="Spieck E."/>
            <person name="and Daims H."/>
        </authorList>
    </citation>
    <scope>NUCLEOTIDE SEQUENCE [LARGE SCALE GENOMIC DNA]</scope>
    <source>
        <strain evidence="10 11">3/211</strain>
    </source>
</reference>
<feature type="coiled-coil region" evidence="8">
    <location>
        <begin position="454"/>
        <end position="503"/>
    </location>
</feature>
<evidence type="ECO:0000256" key="1">
    <source>
        <dbReference type="ARBA" id="ARBA00004442"/>
    </source>
</evidence>
<dbReference type="PANTHER" id="PTHR30026">
    <property type="entry name" value="OUTER MEMBRANE PROTEIN TOLC"/>
    <property type="match status" value="1"/>
</dbReference>
<proteinExistence type="inferred from homology"/>
<evidence type="ECO:0000256" key="8">
    <source>
        <dbReference type="SAM" id="Coils"/>
    </source>
</evidence>
<evidence type="ECO:0008006" key="12">
    <source>
        <dbReference type="Google" id="ProtNLM"/>
    </source>
</evidence>
<dbReference type="GO" id="GO:1990281">
    <property type="term" value="C:efflux pump complex"/>
    <property type="evidence" value="ECO:0007669"/>
    <property type="project" value="TreeGrafter"/>
</dbReference>
<evidence type="ECO:0000256" key="9">
    <source>
        <dbReference type="SAM" id="MobiDB-lite"/>
    </source>
</evidence>
<keyword evidence="4" id="KW-1134">Transmembrane beta strand</keyword>
<feature type="compositionally biased region" description="Polar residues" evidence="9">
    <location>
        <begin position="56"/>
        <end position="76"/>
    </location>
</feature>
<keyword evidence="7" id="KW-0998">Cell outer membrane</keyword>
<dbReference type="Pfam" id="PF02321">
    <property type="entry name" value="OEP"/>
    <property type="match status" value="2"/>
</dbReference>
<dbReference type="OrthoDB" id="234964at2"/>
<evidence type="ECO:0000256" key="2">
    <source>
        <dbReference type="ARBA" id="ARBA00007613"/>
    </source>
</evidence>
<dbReference type="GO" id="GO:0015288">
    <property type="term" value="F:porin activity"/>
    <property type="evidence" value="ECO:0007669"/>
    <property type="project" value="TreeGrafter"/>
</dbReference>
<comment type="caution">
    <text evidence="10">The sequence shown here is derived from an EMBL/GenBank/DDBJ whole genome shotgun (WGS) entry which is preliminary data.</text>
</comment>
<keyword evidence="11" id="KW-1185">Reference proteome</keyword>
<dbReference type="InterPro" id="IPR003423">
    <property type="entry name" value="OMP_efflux"/>
</dbReference>
<comment type="subcellular location">
    <subcellularLocation>
        <location evidence="1">Cell outer membrane</location>
    </subcellularLocation>
</comment>
<dbReference type="Proteomes" id="UP000011704">
    <property type="component" value="Unassembled WGS sequence"/>
</dbReference>
<dbReference type="HOGENOM" id="CLU_022604_2_0_0"/>
<evidence type="ECO:0000256" key="7">
    <source>
        <dbReference type="ARBA" id="ARBA00023237"/>
    </source>
</evidence>